<proteinExistence type="predicted"/>
<dbReference type="EMBL" id="JADIMM010000104">
    <property type="protein sequence ID" value="MBO8458329.1"/>
    <property type="molecule type" value="Genomic_DNA"/>
</dbReference>
<organism evidence="8 9">
    <name type="scientific">Candidatus Gallitreponema excrementavium</name>
    <dbReference type="NCBI Taxonomy" id="2840840"/>
    <lineage>
        <taxon>Bacteria</taxon>
        <taxon>Pseudomonadati</taxon>
        <taxon>Spirochaetota</taxon>
        <taxon>Spirochaetia</taxon>
        <taxon>Spirochaetales</taxon>
        <taxon>Candidatus Gallitreponema</taxon>
    </lineage>
</organism>
<keyword evidence="3" id="KW-1003">Cell membrane</keyword>
<feature type="transmembrane region" description="Helical" evidence="7">
    <location>
        <begin position="351"/>
        <end position="373"/>
    </location>
</feature>
<dbReference type="GO" id="GO:0015297">
    <property type="term" value="F:antiporter activity"/>
    <property type="evidence" value="ECO:0007669"/>
    <property type="project" value="InterPro"/>
</dbReference>
<comment type="caution">
    <text evidence="8">The sequence shown here is derived from an EMBL/GenBank/DDBJ whole genome shotgun (WGS) entry which is preliminary data.</text>
</comment>
<dbReference type="InterPro" id="IPR048279">
    <property type="entry name" value="MdtK-like"/>
</dbReference>
<comment type="subcellular location">
    <subcellularLocation>
        <location evidence="1">Cell membrane</location>
        <topology evidence="1">Multi-pass membrane protein</topology>
    </subcellularLocation>
</comment>
<evidence type="ECO:0000256" key="1">
    <source>
        <dbReference type="ARBA" id="ARBA00004651"/>
    </source>
</evidence>
<dbReference type="InterPro" id="IPR002528">
    <property type="entry name" value="MATE_fam"/>
</dbReference>
<evidence type="ECO:0000256" key="3">
    <source>
        <dbReference type="ARBA" id="ARBA00022475"/>
    </source>
</evidence>
<reference evidence="8" key="1">
    <citation type="submission" date="2020-10" db="EMBL/GenBank/DDBJ databases">
        <authorList>
            <person name="Gilroy R."/>
        </authorList>
    </citation>
    <scope>NUCLEOTIDE SEQUENCE</scope>
    <source>
        <strain evidence="8">10532</strain>
    </source>
</reference>
<feature type="transmembrane region" description="Helical" evidence="7">
    <location>
        <begin position="382"/>
        <end position="404"/>
    </location>
</feature>
<evidence type="ECO:0000313" key="8">
    <source>
        <dbReference type="EMBL" id="MBO8458329.1"/>
    </source>
</evidence>
<dbReference type="AlphaFoldDB" id="A0A9D9N2U9"/>
<keyword evidence="6 7" id="KW-0472">Membrane</keyword>
<dbReference type="PANTHER" id="PTHR42925">
    <property type="entry name" value="MULTIDRUG AND TOXIN EFFLUX PROTEIN MATE FAMILY"/>
    <property type="match status" value="1"/>
</dbReference>
<reference evidence="8" key="2">
    <citation type="journal article" date="2021" name="PeerJ">
        <title>Extensive microbial diversity within the chicken gut microbiome revealed by metagenomics and culture.</title>
        <authorList>
            <person name="Gilroy R."/>
            <person name="Ravi A."/>
            <person name="Getino M."/>
            <person name="Pursley I."/>
            <person name="Horton D.L."/>
            <person name="Alikhan N.F."/>
            <person name="Baker D."/>
            <person name="Gharbi K."/>
            <person name="Hall N."/>
            <person name="Watson M."/>
            <person name="Adriaenssens E.M."/>
            <person name="Foster-Nyarko E."/>
            <person name="Jarju S."/>
            <person name="Secka A."/>
            <person name="Antonio M."/>
            <person name="Oren A."/>
            <person name="Chaudhuri R.R."/>
            <person name="La Ragione R."/>
            <person name="Hildebrand F."/>
            <person name="Pallen M.J."/>
        </authorList>
    </citation>
    <scope>NUCLEOTIDE SEQUENCE</scope>
    <source>
        <strain evidence="8">10532</strain>
    </source>
</reference>
<dbReference type="GO" id="GO:0005886">
    <property type="term" value="C:plasma membrane"/>
    <property type="evidence" value="ECO:0007669"/>
    <property type="project" value="UniProtKB-SubCell"/>
</dbReference>
<keyword evidence="2" id="KW-0813">Transport</keyword>
<accession>A0A9D9N2U9</accession>
<feature type="transmembrane region" description="Helical" evidence="7">
    <location>
        <begin position="410"/>
        <end position="432"/>
    </location>
</feature>
<evidence type="ECO:0000313" key="9">
    <source>
        <dbReference type="Proteomes" id="UP000823638"/>
    </source>
</evidence>
<dbReference type="Proteomes" id="UP000823638">
    <property type="component" value="Unassembled WGS sequence"/>
</dbReference>
<dbReference type="CDD" id="cd13134">
    <property type="entry name" value="MATE_like_8"/>
    <property type="match status" value="1"/>
</dbReference>
<dbReference type="Pfam" id="PF01554">
    <property type="entry name" value="MatE"/>
    <property type="match status" value="2"/>
</dbReference>
<evidence type="ECO:0000256" key="5">
    <source>
        <dbReference type="ARBA" id="ARBA00022989"/>
    </source>
</evidence>
<keyword evidence="4 7" id="KW-0812">Transmembrane</keyword>
<sequence length="447" mass="49441">MTGNNIKNFSIVKLSWPIFIQRLLSMCLGYVDTAMVSNYSELAVGAIGNASQIINFLTLAFSIIATATGVVVSQYLGANKTEKMDQIYTLSVFFNLVLSGLISIIVTVFSTALLNFMKLPAVMMGDAEAYMRIVGLFLFTNGVMQVFTQIFNCNGRTEIGMLIFFFINVVNILGNYLFLFGPLENLGLGVKGVAISTSISNGVGLVISVIAFIFIIKGRISLKYFRPFPKAMLFKLIKLGIPTAGENISYNISQICITIFVNLLGPLAITTKIYCNILCNFSIVYSSSVAGAASIITGHAVGRGDYDYAYKRVMKTLFWAMLISMAIAGCNLLLSPFTFRLFTDNQDVIKLGFNIMLIGLFLEFGRTSNLVIIQSMRAAGDVVFPTVLGIFSMWGISVVFSWIFTRFFNFGLPGVWIAMAMDEIFRGIVVFIRWQRGTWRGKSVVRQ</sequence>
<feature type="transmembrane region" description="Helical" evidence="7">
    <location>
        <begin position="88"/>
        <end position="109"/>
    </location>
</feature>
<feature type="transmembrane region" description="Helical" evidence="7">
    <location>
        <begin position="193"/>
        <end position="216"/>
    </location>
</feature>
<feature type="transmembrane region" description="Helical" evidence="7">
    <location>
        <begin position="129"/>
        <end position="147"/>
    </location>
</feature>
<evidence type="ECO:0000256" key="2">
    <source>
        <dbReference type="ARBA" id="ARBA00022448"/>
    </source>
</evidence>
<keyword evidence="5 7" id="KW-1133">Transmembrane helix</keyword>
<gene>
    <name evidence="8" type="ORF">IAA81_08925</name>
</gene>
<dbReference type="GO" id="GO:0042910">
    <property type="term" value="F:xenobiotic transmembrane transporter activity"/>
    <property type="evidence" value="ECO:0007669"/>
    <property type="project" value="InterPro"/>
</dbReference>
<feature type="transmembrane region" description="Helical" evidence="7">
    <location>
        <begin position="53"/>
        <end position="76"/>
    </location>
</feature>
<dbReference type="PANTHER" id="PTHR42925:SF1">
    <property type="entry name" value="VIRULENCE FACTOR MVIN"/>
    <property type="match status" value="1"/>
</dbReference>
<dbReference type="NCBIfam" id="TIGR00797">
    <property type="entry name" value="matE"/>
    <property type="match status" value="1"/>
</dbReference>
<evidence type="ECO:0000256" key="7">
    <source>
        <dbReference type="SAM" id="Phobius"/>
    </source>
</evidence>
<dbReference type="PIRSF" id="PIRSF006603">
    <property type="entry name" value="DinF"/>
    <property type="match status" value="1"/>
</dbReference>
<name>A0A9D9N2U9_9SPIR</name>
<evidence type="ECO:0000256" key="6">
    <source>
        <dbReference type="ARBA" id="ARBA00023136"/>
    </source>
</evidence>
<protein>
    <submittedName>
        <fullName evidence="8">MATE family efflux transporter</fullName>
    </submittedName>
</protein>
<feature type="transmembrane region" description="Helical" evidence="7">
    <location>
        <begin position="159"/>
        <end position="181"/>
    </location>
</feature>
<dbReference type="InterPro" id="IPR047135">
    <property type="entry name" value="YsiQ"/>
</dbReference>
<feature type="transmembrane region" description="Helical" evidence="7">
    <location>
        <begin position="317"/>
        <end position="339"/>
    </location>
</feature>
<evidence type="ECO:0000256" key="4">
    <source>
        <dbReference type="ARBA" id="ARBA00022692"/>
    </source>
</evidence>